<dbReference type="FunFam" id="3.40.50.720:FF:000115">
    <property type="entry name" value="3-oxoacyl-[acyl-carrier-protein] reductase FabG"/>
    <property type="match status" value="1"/>
</dbReference>
<dbReference type="Proteomes" id="UP000003806">
    <property type="component" value="Chromosome"/>
</dbReference>
<accession>H0UJJ0</accession>
<dbReference type="RefSeq" id="WP_008520412.1">
    <property type="nucleotide sequence ID" value="NZ_CM001376.1"/>
</dbReference>
<evidence type="ECO:0000256" key="2">
    <source>
        <dbReference type="ARBA" id="ARBA00022857"/>
    </source>
</evidence>
<dbReference type="OrthoDB" id="9803333at2"/>
<dbReference type="NCBIfam" id="NF009466">
    <property type="entry name" value="PRK12826.1-2"/>
    <property type="match status" value="1"/>
</dbReference>
<dbReference type="GO" id="GO:0006633">
    <property type="term" value="P:fatty acid biosynthetic process"/>
    <property type="evidence" value="ECO:0007669"/>
    <property type="project" value="UniProtKB-UniPathway"/>
</dbReference>
<dbReference type="STRING" id="885272.JonanDRAFT_0448"/>
<dbReference type="GO" id="GO:0051287">
    <property type="term" value="F:NAD binding"/>
    <property type="evidence" value="ECO:0007669"/>
    <property type="project" value="UniProtKB-UniRule"/>
</dbReference>
<dbReference type="eggNOG" id="COG1028">
    <property type="taxonomic scope" value="Bacteria"/>
</dbReference>
<dbReference type="InterPro" id="IPR036291">
    <property type="entry name" value="NAD(P)-bd_dom_sf"/>
</dbReference>
<proteinExistence type="inferred from homology"/>
<comment type="function">
    <text evidence="6">Catalyzes the NADPH-dependent reduction of beta-ketoacyl-ACP substrates to beta-hydroxyacyl-ACP products, the first reductive step in the elongation cycle of fatty acid biosynthesis.</text>
</comment>
<comment type="pathway">
    <text evidence="6">Lipid metabolism; fatty acid biosynthesis.</text>
</comment>
<dbReference type="GO" id="GO:0004316">
    <property type="term" value="F:3-oxoacyl-[acyl-carrier-protein] reductase (NADPH) activity"/>
    <property type="evidence" value="ECO:0007669"/>
    <property type="project" value="UniProtKB-UniRule"/>
</dbReference>
<dbReference type="SMART" id="SM00822">
    <property type="entry name" value="PKS_KR"/>
    <property type="match status" value="1"/>
</dbReference>
<evidence type="ECO:0000313" key="9">
    <source>
        <dbReference type="Proteomes" id="UP000003806"/>
    </source>
</evidence>
<keyword evidence="3 6" id="KW-0560">Oxidoreductase</keyword>
<evidence type="ECO:0000256" key="3">
    <source>
        <dbReference type="ARBA" id="ARBA00023002"/>
    </source>
</evidence>
<dbReference type="PROSITE" id="PS00061">
    <property type="entry name" value="ADH_SHORT"/>
    <property type="match status" value="1"/>
</dbReference>
<feature type="binding site" evidence="5">
    <location>
        <position position="87"/>
    </location>
    <ligand>
        <name>NADP(+)</name>
        <dbReference type="ChEBI" id="CHEBI:58349"/>
    </ligand>
</feature>
<dbReference type="Gene3D" id="3.40.50.720">
    <property type="entry name" value="NAD(P)-binding Rossmann-like Domain"/>
    <property type="match status" value="1"/>
</dbReference>
<keyword evidence="9" id="KW-1185">Reference proteome</keyword>
<keyword evidence="2 5" id="KW-0521">NADP</keyword>
<evidence type="ECO:0000259" key="7">
    <source>
        <dbReference type="SMART" id="SM00822"/>
    </source>
</evidence>
<dbReference type="EC" id="1.1.1.100" evidence="6"/>
<dbReference type="HOGENOM" id="CLU_010194_1_3_0"/>
<dbReference type="InterPro" id="IPR011284">
    <property type="entry name" value="3oxo_ACP_reduc"/>
</dbReference>
<evidence type="ECO:0000256" key="1">
    <source>
        <dbReference type="ARBA" id="ARBA00006484"/>
    </source>
</evidence>
<dbReference type="EMBL" id="CM001376">
    <property type="protein sequence ID" value="EHM12858.1"/>
    <property type="molecule type" value="Genomic_DNA"/>
</dbReference>
<reference evidence="8 9" key="1">
    <citation type="submission" date="2011-11" db="EMBL/GenBank/DDBJ databases">
        <title>The Noncontiguous Finished genome of Jonquetella anthropi DSM 22815.</title>
        <authorList>
            <consortium name="US DOE Joint Genome Institute (JGI-PGF)"/>
            <person name="Lucas S."/>
            <person name="Copeland A."/>
            <person name="Lapidus A."/>
            <person name="Glavina del Rio T."/>
            <person name="Dalin E."/>
            <person name="Tice H."/>
            <person name="Bruce D."/>
            <person name="Goodwin L."/>
            <person name="Pitluck S."/>
            <person name="Peters L."/>
            <person name="Mikhailova N."/>
            <person name="Held B."/>
            <person name="Kyrpides N."/>
            <person name="Mavromatis K."/>
            <person name="Ivanova N."/>
            <person name="Markowitz V."/>
            <person name="Cheng J.-F."/>
            <person name="Hugenholtz P."/>
            <person name="Woyke T."/>
            <person name="Wu D."/>
            <person name="Gronow S."/>
            <person name="Wellnitz S."/>
            <person name="Brambilla E."/>
            <person name="Klenk H.-P."/>
            <person name="Eisen J.A."/>
        </authorList>
    </citation>
    <scope>NUCLEOTIDE SEQUENCE [LARGE SCALE GENOMIC DNA]</scope>
    <source>
        <strain evidence="8 9">DSM 22815</strain>
    </source>
</reference>
<keyword evidence="6" id="KW-0275">Fatty acid biosynthesis</keyword>
<feature type="binding site" evidence="5">
    <location>
        <begin position="152"/>
        <end position="156"/>
    </location>
    <ligand>
        <name>NADP(+)</name>
        <dbReference type="ChEBI" id="CHEBI:58349"/>
    </ligand>
</feature>
<dbReference type="PANTHER" id="PTHR42879">
    <property type="entry name" value="3-OXOACYL-(ACYL-CARRIER-PROTEIN) REDUCTASE"/>
    <property type="match status" value="1"/>
</dbReference>
<name>H0UJJ0_9BACT</name>
<dbReference type="NCBIfam" id="TIGR01830">
    <property type="entry name" value="3oxo_ACP_reduc"/>
    <property type="match status" value="1"/>
</dbReference>
<feature type="active site" description="Proton acceptor" evidence="4">
    <location>
        <position position="152"/>
    </location>
</feature>
<dbReference type="AlphaFoldDB" id="H0UJJ0"/>
<evidence type="ECO:0000313" key="8">
    <source>
        <dbReference type="EMBL" id="EHM12858.1"/>
    </source>
</evidence>
<dbReference type="UniPathway" id="UPA00094"/>
<dbReference type="InterPro" id="IPR020904">
    <property type="entry name" value="Sc_DH/Rdtase_CS"/>
</dbReference>
<evidence type="ECO:0000256" key="5">
    <source>
        <dbReference type="PIRSR" id="PIRSR611284-2"/>
    </source>
</evidence>
<organism evidence="8 9">
    <name type="scientific">Jonquetella anthropi DSM 22815</name>
    <dbReference type="NCBI Taxonomy" id="885272"/>
    <lineage>
        <taxon>Bacteria</taxon>
        <taxon>Thermotogati</taxon>
        <taxon>Synergistota</taxon>
        <taxon>Synergistia</taxon>
        <taxon>Synergistales</taxon>
        <taxon>Dethiosulfovibrionaceae</taxon>
        <taxon>Jonquetella</taxon>
    </lineage>
</organism>
<evidence type="ECO:0000256" key="4">
    <source>
        <dbReference type="PIRSR" id="PIRSR611284-1"/>
    </source>
</evidence>
<dbReference type="PANTHER" id="PTHR42879:SF2">
    <property type="entry name" value="3-OXOACYL-[ACYL-CARRIER-PROTEIN] REDUCTASE FABG"/>
    <property type="match status" value="1"/>
</dbReference>
<comment type="subunit">
    <text evidence="6">Homotetramer.</text>
</comment>
<feature type="binding site" evidence="5">
    <location>
        <begin position="9"/>
        <end position="12"/>
    </location>
    <ligand>
        <name>NADP(+)</name>
        <dbReference type="ChEBI" id="CHEBI:58349"/>
    </ligand>
</feature>
<keyword evidence="6" id="KW-0276">Fatty acid metabolism</keyword>
<dbReference type="InterPro" id="IPR002347">
    <property type="entry name" value="SDR_fam"/>
</dbReference>
<keyword evidence="6" id="KW-0443">Lipid metabolism</keyword>
<dbReference type="InterPro" id="IPR050259">
    <property type="entry name" value="SDR"/>
</dbReference>
<dbReference type="PRINTS" id="PR00081">
    <property type="entry name" value="GDHRDH"/>
</dbReference>
<dbReference type="InterPro" id="IPR057326">
    <property type="entry name" value="KR_dom"/>
</dbReference>
<protein>
    <recommendedName>
        <fullName evidence="6">3-oxoacyl-[acyl-carrier-protein] reductase</fullName>
        <ecNumber evidence="6">1.1.1.100</ecNumber>
    </recommendedName>
</protein>
<keyword evidence="6" id="KW-0444">Lipid biosynthesis</keyword>
<comment type="similarity">
    <text evidence="1 6">Belongs to the short-chain dehydrogenases/reductases (SDR) family.</text>
</comment>
<evidence type="ECO:0000256" key="6">
    <source>
        <dbReference type="RuleBase" id="RU366074"/>
    </source>
</evidence>
<feature type="domain" description="Ketoreductase" evidence="7">
    <location>
        <begin position="3"/>
        <end position="216"/>
    </location>
</feature>
<comment type="catalytic activity">
    <reaction evidence="6">
        <text>a (3R)-hydroxyacyl-[ACP] + NADP(+) = a 3-oxoacyl-[ACP] + NADPH + H(+)</text>
        <dbReference type="Rhea" id="RHEA:17397"/>
        <dbReference type="Rhea" id="RHEA-COMP:9916"/>
        <dbReference type="Rhea" id="RHEA-COMP:9945"/>
        <dbReference type="ChEBI" id="CHEBI:15378"/>
        <dbReference type="ChEBI" id="CHEBI:57783"/>
        <dbReference type="ChEBI" id="CHEBI:58349"/>
        <dbReference type="ChEBI" id="CHEBI:78776"/>
        <dbReference type="ChEBI" id="CHEBI:78827"/>
        <dbReference type="EC" id="1.1.1.100"/>
    </reaction>
</comment>
<sequence length="245" mass="25529">MSRLALVTGAGRGIGRAIALRLAQDGCRIALHYRSSAAGAEETAQQIRTSGGEAEIFGADLTDSSQVAEMFGLIKSRMGSPEILVNNAGATKDGLVMRMRDEDWKTVLDADLTSVFYCTREALKGMTKARWGRVVTITSVVGLAGNAGQANYAAAKAGAIGLTRSAAREYGGRNVTFNCVAPGFIETDMTAGLSQELKDQMLASTPLGRAGQPEDVASAVAFLVSDAAAFITGQVLAVNGGMTMQ</sequence>
<dbReference type="Pfam" id="PF13561">
    <property type="entry name" value="adh_short_C2"/>
    <property type="match status" value="1"/>
</dbReference>
<feature type="binding site" evidence="5">
    <location>
        <position position="185"/>
    </location>
    <ligand>
        <name>NADP(+)</name>
        <dbReference type="ChEBI" id="CHEBI:58349"/>
    </ligand>
</feature>
<dbReference type="PRINTS" id="PR00080">
    <property type="entry name" value="SDRFAMILY"/>
</dbReference>
<dbReference type="SUPFAM" id="SSF51735">
    <property type="entry name" value="NAD(P)-binding Rossmann-fold domains"/>
    <property type="match status" value="1"/>
</dbReference>
<gene>
    <name evidence="8" type="ORF">JonanDRAFT_0448</name>
</gene>